<keyword evidence="6 7" id="KW-0472">Membrane</keyword>
<organism evidence="9 10">
    <name type="scientific">Vibrio eleionomae</name>
    <dbReference type="NCBI Taxonomy" id="2653505"/>
    <lineage>
        <taxon>Bacteria</taxon>
        <taxon>Pseudomonadati</taxon>
        <taxon>Pseudomonadota</taxon>
        <taxon>Gammaproteobacteria</taxon>
        <taxon>Vibrionales</taxon>
        <taxon>Vibrionaceae</taxon>
        <taxon>Vibrio</taxon>
    </lineage>
</organism>
<comment type="caution">
    <text evidence="9">The sequence shown here is derived from an EMBL/GenBank/DDBJ whole genome shotgun (WGS) entry which is preliminary data.</text>
</comment>
<comment type="similarity">
    <text evidence="7">Belongs to the TRAP transporter large permease family.</text>
</comment>
<feature type="transmembrane region" description="Helical" evidence="7">
    <location>
        <begin position="170"/>
        <end position="192"/>
    </location>
</feature>
<feature type="transmembrane region" description="Helical" evidence="7">
    <location>
        <begin position="333"/>
        <end position="352"/>
    </location>
</feature>
<keyword evidence="5 7" id="KW-1133">Transmembrane helix</keyword>
<evidence type="ECO:0000256" key="7">
    <source>
        <dbReference type="RuleBase" id="RU369079"/>
    </source>
</evidence>
<feature type="transmembrane region" description="Helical" evidence="7">
    <location>
        <begin position="242"/>
        <end position="259"/>
    </location>
</feature>
<keyword evidence="4 7" id="KW-0812">Transmembrane</keyword>
<gene>
    <name evidence="9" type="ORF">F9817_06035</name>
</gene>
<dbReference type="PANTHER" id="PTHR33362">
    <property type="entry name" value="SIALIC ACID TRAP TRANSPORTER PERMEASE PROTEIN SIAT-RELATED"/>
    <property type="match status" value="1"/>
</dbReference>
<keyword evidence="2" id="KW-1003">Cell membrane</keyword>
<evidence type="ECO:0000256" key="2">
    <source>
        <dbReference type="ARBA" id="ARBA00022475"/>
    </source>
</evidence>
<comment type="function">
    <text evidence="7">Part of the tripartite ATP-independent periplasmic (TRAP) transport system.</text>
</comment>
<evidence type="ECO:0000256" key="4">
    <source>
        <dbReference type="ARBA" id="ARBA00022692"/>
    </source>
</evidence>
<dbReference type="RefSeq" id="WP_161154052.1">
    <property type="nucleotide sequence ID" value="NZ_WEKT01000007.1"/>
</dbReference>
<evidence type="ECO:0000313" key="9">
    <source>
        <dbReference type="EMBL" id="MZI92751.1"/>
    </source>
</evidence>
<feature type="transmembrane region" description="Helical" evidence="7">
    <location>
        <begin position="271"/>
        <end position="292"/>
    </location>
</feature>
<evidence type="ECO:0000256" key="5">
    <source>
        <dbReference type="ARBA" id="ARBA00022989"/>
    </source>
</evidence>
<evidence type="ECO:0000256" key="1">
    <source>
        <dbReference type="ARBA" id="ARBA00004429"/>
    </source>
</evidence>
<feature type="transmembrane region" description="Helical" evidence="7">
    <location>
        <begin position="135"/>
        <end position="158"/>
    </location>
</feature>
<feature type="transmembrane region" description="Helical" evidence="7">
    <location>
        <begin position="213"/>
        <end position="236"/>
    </location>
</feature>
<name>A0A7X4RTF9_9VIBR</name>
<feature type="transmembrane region" description="Helical" evidence="7">
    <location>
        <begin position="6"/>
        <end position="35"/>
    </location>
</feature>
<comment type="subcellular location">
    <subcellularLocation>
        <location evidence="1 7">Cell inner membrane</location>
        <topology evidence="1 7">Multi-pass membrane protein</topology>
    </subcellularLocation>
</comment>
<comment type="subunit">
    <text evidence="7">The complex comprises the extracytoplasmic solute receptor protein and the two transmembrane proteins.</text>
</comment>
<dbReference type="Proteomes" id="UP000462621">
    <property type="component" value="Unassembled WGS sequence"/>
</dbReference>
<dbReference type="PIRSF" id="PIRSF006066">
    <property type="entry name" value="HI0050"/>
    <property type="match status" value="1"/>
</dbReference>
<dbReference type="NCBIfam" id="TIGR00786">
    <property type="entry name" value="dctM"/>
    <property type="match status" value="1"/>
</dbReference>
<protein>
    <recommendedName>
        <fullName evidence="7">TRAP transporter large permease protein</fullName>
    </recommendedName>
</protein>
<evidence type="ECO:0000259" key="8">
    <source>
        <dbReference type="Pfam" id="PF06808"/>
    </source>
</evidence>
<dbReference type="AlphaFoldDB" id="A0A7X4RTF9"/>
<proteinExistence type="inferred from homology"/>
<sequence length="425" mass="44955">MTAAIIGAFLVNLLLGVPLFVTLLFASLVGFYFVNFDLAYRIIPQQFLSGIDSFSLMAIPLFVLGGNLLNESGLTPKLMNLSRTLVGHWRGGLGSVNILSSIFFAGVNGSAAADTTALGTLLVPEMKKEGYSAGYAAALTAGSSLIGPIIPPSIFMILYASLTNTSIGDLFLAGIVPGLLLGVIFFVVNINYCRKNNIPVSEHKPTLPTICKAFLVAVPALFAPILIVTSIIFGVVTPTESGALIVLYSIAVGLISQTLKLKNIINALIASVKLTSAIFLIIASSSIITWLLGYAQVPASFKALLMPFADSPTLILIIISLITFVVGMLMEEVSALMLLTPIFMPVAIHAGVDPVHLGIVITMNITIALITPPMGGCLYIAAAVSNIELGRMFREIIPFIGYALLVLLCVIAVPQLSLFLPGLFN</sequence>
<dbReference type="EMBL" id="WEKT01000007">
    <property type="protein sequence ID" value="MZI92751.1"/>
    <property type="molecule type" value="Genomic_DNA"/>
</dbReference>
<evidence type="ECO:0000256" key="6">
    <source>
        <dbReference type="ARBA" id="ARBA00023136"/>
    </source>
</evidence>
<keyword evidence="7" id="KW-0813">Transport</keyword>
<feature type="transmembrane region" description="Helical" evidence="7">
    <location>
        <begin position="358"/>
        <end position="384"/>
    </location>
</feature>
<dbReference type="GO" id="GO:0022857">
    <property type="term" value="F:transmembrane transporter activity"/>
    <property type="evidence" value="ECO:0007669"/>
    <property type="project" value="UniProtKB-UniRule"/>
</dbReference>
<feature type="transmembrane region" description="Helical" evidence="7">
    <location>
        <begin position="304"/>
        <end position="326"/>
    </location>
</feature>
<dbReference type="Pfam" id="PF06808">
    <property type="entry name" value="DctM"/>
    <property type="match status" value="1"/>
</dbReference>
<dbReference type="InterPro" id="IPR010656">
    <property type="entry name" value="DctM"/>
</dbReference>
<dbReference type="PANTHER" id="PTHR33362:SF2">
    <property type="entry name" value="TRAP TRANSPORTER LARGE PERMEASE PROTEIN"/>
    <property type="match status" value="1"/>
</dbReference>
<reference evidence="9 10" key="1">
    <citation type="submission" date="2019-10" db="EMBL/GenBank/DDBJ databases">
        <title>Vibrio sp. nov. isolated from a shrimp pond.</title>
        <authorList>
            <person name="Gomez-Gil B."/>
            <person name="Enciso-Ibarra J."/>
            <person name="Enciso-Ibarra K."/>
            <person name="Bolan-Mejia C."/>
        </authorList>
    </citation>
    <scope>NUCLEOTIDE SEQUENCE [LARGE SCALE GENOMIC DNA]</scope>
    <source>
        <strain evidence="9 10">CAIM 722</strain>
    </source>
</reference>
<accession>A0A7X4RTF9</accession>
<keyword evidence="10" id="KW-1185">Reference proteome</keyword>
<evidence type="ECO:0000256" key="3">
    <source>
        <dbReference type="ARBA" id="ARBA00022519"/>
    </source>
</evidence>
<dbReference type="GO" id="GO:0005886">
    <property type="term" value="C:plasma membrane"/>
    <property type="evidence" value="ECO:0007669"/>
    <property type="project" value="UniProtKB-SubCell"/>
</dbReference>
<dbReference type="InterPro" id="IPR004681">
    <property type="entry name" value="TRAP_DctM"/>
</dbReference>
<keyword evidence="3 7" id="KW-0997">Cell inner membrane</keyword>
<evidence type="ECO:0000313" key="10">
    <source>
        <dbReference type="Proteomes" id="UP000462621"/>
    </source>
</evidence>
<feature type="transmembrane region" description="Helical" evidence="7">
    <location>
        <begin position="47"/>
        <end position="69"/>
    </location>
</feature>
<feature type="transmembrane region" description="Helical" evidence="7">
    <location>
        <begin position="396"/>
        <end position="420"/>
    </location>
</feature>
<feature type="domain" description="TRAP C4-dicarboxylate transport system permease DctM subunit" evidence="8">
    <location>
        <begin position="7"/>
        <end position="416"/>
    </location>
</feature>
<feature type="transmembrane region" description="Helical" evidence="7">
    <location>
        <begin position="98"/>
        <end position="123"/>
    </location>
</feature>